<dbReference type="Gramene" id="Zm00001eb083040_T001">
    <property type="protein sequence ID" value="Zm00001eb083040_P001"/>
    <property type="gene ID" value="Zm00001eb083040"/>
</dbReference>
<dbReference type="InParanoid" id="A0A804MG80"/>
<sequence length="136" mass="13729">MGWLTARPQSWSGGRDHGRTAGAAVRRAAQGSADTTTEARLAARRCGLTAGGAQEGARGCAGLAARRKLRGAGGAPWGEAGPAGGGAPWGEAGPAALRGRSGAGGRAEKLRVCVVGEAVRREIRDIRYPTGVQEVS</sequence>
<reference evidence="2" key="3">
    <citation type="submission" date="2021-05" db="UniProtKB">
        <authorList>
            <consortium name="EnsemblPlants"/>
        </authorList>
    </citation>
    <scope>IDENTIFICATION</scope>
    <source>
        <strain evidence="2">cv. B73</strain>
    </source>
</reference>
<accession>A0A804MG80</accession>
<organism evidence="2 3">
    <name type="scientific">Zea mays</name>
    <name type="common">Maize</name>
    <dbReference type="NCBI Taxonomy" id="4577"/>
    <lineage>
        <taxon>Eukaryota</taxon>
        <taxon>Viridiplantae</taxon>
        <taxon>Streptophyta</taxon>
        <taxon>Embryophyta</taxon>
        <taxon>Tracheophyta</taxon>
        <taxon>Spermatophyta</taxon>
        <taxon>Magnoliopsida</taxon>
        <taxon>Liliopsida</taxon>
        <taxon>Poales</taxon>
        <taxon>Poaceae</taxon>
        <taxon>PACMAD clade</taxon>
        <taxon>Panicoideae</taxon>
        <taxon>Andropogonodae</taxon>
        <taxon>Andropogoneae</taxon>
        <taxon>Tripsacinae</taxon>
        <taxon>Zea</taxon>
    </lineage>
</organism>
<feature type="region of interest" description="Disordered" evidence="1">
    <location>
        <begin position="74"/>
        <end position="105"/>
    </location>
</feature>
<feature type="compositionally biased region" description="Low complexity" evidence="1">
    <location>
        <begin position="20"/>
        <end position="33"/>
    </location>
</feature>
<evidence type="ECO:0000256" key="1">
    <source>
        <dbReference type="SAM" id="MobiDB-lite"/>
    </source>
</evidence>
<dbReference type="AlphaFoldDB" id="A0A804MG80"/>
<keyword evidence="3" id="KW-1185">Reference proteome</keyword>
<feature type="compositionally biased region" description="Gly residues" evidence="1">
    <location>
        <begin position="74"/>
        <end position="88"/>
    </location>
</feature>
<evidence type="ECO:0000313" key="2">
    <source>
        <dbReference type="EnsemblPlants" id="Zm00001eb083040_P001"/>
    </source>
</evidence>
<proteinExistence type="predicted"/>
<protein>
    <submittedName>
        <fullName evidence="2">Uncharacterized protein</fullName>
    </submittedName>
</protein>
<name>A0A804MG80_MAIZE</name>
<reference evidence="3" key="1">
    <citation type="submission" date="2015-12" db="EMBL/GenBank/DDBJ databases">
        <title>Update maize B73 reference genome by single molecule sequencing technologies.</title>
        <authorList>
            <consortium name="Maize Genome Sequencing Project"/>
            <person name="Ware D."/>
        </authorList>
    </citation>
    <scope>NUCLEOTIDE SEQUENCE [LARGE SCALE GENOMIC DNA]</scope>
    <source>
        <strain evidence="3">cv. B73</strain>
    </source>
</reference>
<evidence type="ECO:0000313" key="3">
    <source>
        <dbReference type="Proteomes" id="UP000007305"/>
    </source>
</evidence>
<feature type="compositionally biased region" description="Low complexity" evidence="1">
    <location>
        <begin position="89"/>
        <end position="100"/>
    </location>
</feature>
<dbReference type="EnsemblPlants" id="Zm00001eb083040_T001">
    <property type="protein sequence ID" value="Zm00001eb083040_P001"/>
    <property type="gene ID" value="Zm00001eb083040"/>
</dbReference>
<reference evidence="2" key="2">
    <citation type="submission" date="2019-07" db="EMBL/GenBank/DDBJ databases">
        <authorList>
            <person name="Seetharam A."/>
            <person name="Woodhouse M."/>
            <person name="Cannon E."/>
        </authorList>
    </citation>
    <scope>NUCLEOTIDE SEQUENCE [LARGE SCALE GENOMIC DNA]</scope>
    <source>
        <strain evidence="2">cv. B73</strain>
    </source>
</reference>
<dbReference type="Proteomes" id="UP000007305">
    <property type="component" value="Chromosome 2"/>
</dbReference>
<feature type="region of interest" description="Disordered" evidence="1">
    <location>
        <begin position="1"/>
        <end position="36"/>
    </location>
</feature>